<evidence type="ECO:0000313" key="8">
    <source>
        <dbReference type="Proteomes" id="UP000501926"/>
    </source>
</evidence>
<dbReference type="SUPFAM" id="SSF52833">
    <property type="entry name" value="Thioredoxin-like"/>
    <property type="match status" value="1"/>
</dbReference>
<dbReference type="Gene3D" id="3.40.30.10">
    <property type="entry name" value="Glutaredoxin"/>
    <property type="match status" value="1"/>
</dbReference>
<dbReference type="AlphaFoldDB" id="Q1PXU8"/>
<reference evidence="4" key="1">
    <citation type="journal article" date="2006" name="Nature">
        <title>Deciphering the evolution and metabolism of an anammox bacterium from a community genome.</title>
        <authorList>
            <person name="Strous M."/>
            <person name="Pelletier E."/>
            <person name="Mangenot S."/>
            <person name="Rattei T."/>
            <person name="Lehner A."/>
            <person name="Taylor M.W."/>
            <person name="Horn M."/>
            <person name="Daims H."/>
            <person name="Bartol-Mavel D."/>
            <person name="Wincker P."/>
            <person name="Barbe V."/>
            <person name="Fonknechten N."/>
            <person name="Vallenet D."/>
            <person name="Segurens B."/>
            <person name="Schenowitz-Truong C."/>
            <person name="Medigue C."/>
            <person name="Collingro A."/>
            <person name="Snel B."/>
            <person name="Dutilh B.E."/>
            <person name="OpDenCamp H.J.M."/>
            <person name="vanDerDrift C."/>
            <person name="Cirpus I."/>
            <person name="vanDePas-Schoonen K.T."/>
            <person name="Harhangi H.R."/>
            <person name="vanNiftrik L."/>
            <person name="Schmid M."/>
            <person name="Keltjens J."/>
            <person name="vanDeVossenberg J."/>
            <person name="Kartal B."/>
            <person name="Meier H."/>
            <person name="Frishman D."/>
            <person name="Huynen M.A."/>
            <person name="Mewes H."/>
            <person name="Weissenbach J."/>
            <person name="Jetten M.S.M."/>
            <person name="Wagner M."/>
            <person name="LePaslier D."/>
        </authorList>
    </citation>
    <scope>NUCLEOTIDE SEQUENCE</scope>
</reference>
<dbReference type="KEGG" id="kst:KSMBR1_1839"/>
<dbReference type="InterPro" id="IPR036249">
    <property type="entry name" value="Thioredoxin-like_sf"/>
</dbReference>
<dbReference type="PANTHER" id="PTHR42852:SF13">
    <property type="entry name" value="PROTEIN DIPZ"/>
    <property type="match status" value="1"/>
</dbReference>
<reference evidence="5 8" key="5">
    <citation type="submission" date="2020-02" db="EMBL/GenBank/DDBJ databases">
        <title>Newly sequenced genome of strain CSTR1 showed variability in Candidatus Kuenenia stuttgartiensis genomes.</title>
        <authorList>
            <person name="Ding C."/>
            <person name="Adrian L."/>
        </authorList>
    </citation>
    <scope>NUCLEOTIDE SEQUENCE [LARGE SCALE GENOMIC DNA]</scope>
    <source>
        <strain evidence="5 8">CSTR1</strain>
    </source>
</reference>
<organism evidence="4">
    <name type="scientific">Kuenenia stuttgartiensis</name>
    <dbReference type="NCBI Taxonomy" id="174633"/>
    <lineage>
        <taxon>Bacteria</taxon>
        <taxon>Pseudomonadati</taxon>
        <taxon>Planctomycetota</taxon>
        <taxon>Candidatus Brocadiia</taxon>
        <taxon>Candidatus Brocadiales</taxon>
        <taxon>Candidatus Brocadiaceae</taxon>
        <taxon>Candidatus Kuenenia</taxon>
    </lineage>
</organism>
<evidence type="ECO:0000313" key="5">
    <source>
        <dbReference type="EMBL" id="QII09762.1"/>
    </source>
</evidence>
<dbReference type="InterPro" id="IPR013766">
    <property type="entry name" value="Thioredoxin_domain"/>
</dbReference>
<dbReference type="EMBL" id="CP049055">
    <property type="protein sequence ID" value="QII09762.1"/>
    <property type="molecule type" value="Genomic_DNA"/>
</dbReference>
<dbReference type="Proteomes" id="UP000501926">
    <property type="component" value="Chromosome"/>
</dbReference>
<protein>
    <submittedName>
        <fullName evidence="4">Conserved hypothetical thioredoxin protein</fullName>
    </submittedName>
    <submittedName>
        <fullName evidence="5">Putative thioredoxin protein</fullName>
    </submittedName>
</protein>
<dbReference type="PANTHER" id="PTHR42852">
    <property type="entry name" value="THIOL:DISULFIDE INTERCHANGE PROTEIN DSBE"/>
    <property type="match status" value="1"/>
</dbReference>
<dbReference type="Gene3D" id="1.25.40.10">
    <property type="entry name" value="Tetratricopeptide repeat domain"/>
    <property type="match status" value="1"/>
</dbReference>
<keyword evidence="7" id="KW-1185">Reference proteome</keyword>
<evidence type="ECO:0000256" key="1">
    <source>
        <dbReference type="SAM" id="Coils"/>
    </source>
</evidence>
<dbReference type="SUPFAM" id="SSF48452">
    <property type="entry name" value="TPR-like"/>
    <property type="match status" value="1"/>
</dbReference>
<dbReference type="EMBL" id="CT573072">
    <property type="protein sequence ID" value="CAJ72853.1"/>
    <property type="molecule type" value="Genomic_DNA"/>
</dbReference>
<dbReference type="CDD" id="cd02966">
    <property type="entry name" value="TlpA_like_family"/>
    <property type="match status" value="1"/>
</dbReference>
<evidence type="ECO:0000256" key="2">
    <source>
        <dbReference type="SAM" id="SignalP"/>
    </source>
</evidence>
<keyword evidence="2" id="KW-0732">Signal</keyword>
<dbReference type="InterPro" id="IPR050553">
    <property type="entry name" value="Thioredoxin_ResA/DsbE_sf"/>
</dbReference>
<feature type="domain" description="Thioredoxin" evidence="3">
    <location>
        <begin position="165"/>
        <end position="310"/>
    </location>
</feature>
<dbReference type="InterPro" id="IPR011990">
    <property type="entry name" value="TPR-like_helical_dom_sf"/>
</dbReference>
<keyword evidence="1" id="KW-0175">Coiled coil</keyword>
<accession>Q1PXU8</accession>
<reference evidence="4" key="2">
    <citation type="submission" date="2006-01" db="EMBL/GenBank/DDBJ databases">
        <authorList>
            <person name="Genoscope"/>
        </authorList>
    </citation>
    <scope>NUCLEOTIDE SEQUENCE</scope>
</reference>
<dbReference type="OrthoDB" id="252709at2"/>
<name>Q1PXU8_KUEST</name>
<reference evidence="7" key="3">
    <citation type="submission" date="2017-10" db="EMBL/GenBank/DDBJ databases">
        <authorList>
            <person name="Frank J."/>
        </authorList>
    </citation>
    <scope>NUCLEOTIDE SEQUENCE [LARGE SCALE GENOMIC DNA]</scope>
</reference>
<dbReference type="PROSITE" id="PS51352">
    <property type="entry name" value="THIOREDOXIN_2"/>
    <property type="match status" value="1"/>
</dbReference>
<gene>
    <name evidence="5" type="ORF">KsCSTR_03830</name>
    <name evidence="6" type="ORF">KSMBR1_1839</name>
    <name evidence="4" type="ORF">kustd2108</name>
</gene>
<proteinExistence type="predicted"/>
<feature type="chain" id="PRO_5015097117" evidence="2">
    <location>
        <begin position="27"/>
        <end position="314"/>
    </location>
</feature>
<evidence type="ECO:0000313" key="4">
    <source>
        <dbReference type="EMBL" id="CAJ72853.1"/>
    </source>
</evidence>
<dbReference type="Pfam" id="PF00578">
    <property type="entry name" value="AhpC-TSA"/>
    <property type="match status" value="1"/>
</dbReference>
<dbReference type="EMBL" id="LT934425">
    <property type="protein sequence ID" value="SOH04338.1"/>
    <property type="molecule type" value="Genomic_DNA"/>
</dbReference>
<dbReference type="InterPro" id="IPR000866">
    <property type="entry name" value="AhpC/TSA"/>
</dbReference>
<evidence type="ECO:0000259" key="3">
    <source>
        <dbReference type="PROSITE" id="PS51352"/>
    </source>
</evidence>
<evidence type="ECO:0000313" key="6">
    <source>
        <dbReference type="EMBL" id="SOH04338.1"/>
    </source>
</evidence>
<sequence length="314" mass="35821">MKKNCLFVVTIISALFFSFVSQVSFAKELAHNQEAAKQLELLRKNLSGLTEMKLKDAENFYKDFLKDLKKLEKKYEGTWEGLEATFFIGNVYNMTRKFDEAVKCFDTVLSQEGVDKNFKARTLYFKIQALLGKGDVVNAKKTIAALKEIEPQAAASFRGDLSNTTQMGVEAPMFSVKDVNGKTVNLADYKGEVVLLFFWATWAEPCIQEFPKIMRMYTNLGSQGVKFIGISLDNDLENLISFMQQERFDWPQIFDGEQFKGELAQLYNVQNLPLIYVLDRKSKVRYIGNEIRGITMTVAAILSETESEDIPSFR</sequence>
<dbReference type="GO" id="GO:0016491">
    <property type="term" value="F:oxidoreductase activity"/>
    <property type="evidence" value="ECO:0007669"/>
    <property type="project" value="InterPro"/>
</dbReference>
<evidence type="ECO:0000313" key="7">
    <source>
        <dbReference type="Proteomes" id="UP000221734"/>
    </source>
</evidence>
<feature type="signal peptide" evidence="2">
    <location>
        <begin position="1"/>
        <end position="26"/>
    </location>
</feature>
<dbReference type="GO" id="GO:0006950">
    <property type="term" value="P:response to stress"/>
    <property type="evidence" value="ECO:0007669"/>
    <property type="project" value="UniProtKB-ARBA"/>
</dbReference>
<reference evidence="6" key="4">
    <citation type="submission" date="2017-10" db="EMBL/GenBank/DDBJ databases">
        <authorList>
            <person name="Banno H."/>
            <person name="Chua N.-H."/>
        </authorList>
    </citation>
    <scope>NUCLEOTIDE SEQUENCE [LARGE SCALE GENOMIC DNA]</scope>
    <source>
        <strain evidence="6">Kuenenia_mbr1_ru-nijmegen</strain>
    </source>
</reference>
<dbReference type="GO" id="GO:0016209">
    <property type="term" value="F:antioxidant activity"/>
    <property type="evidence" value="ECO:0007669"/>
    <property type="project" value="InterPro"/>
</dbReference>
<dbReference type="RefSeq" id="WP_099325057.1">
    <property type="nucleotide sequence ID" value="NZ_CP049055.1"/>
</dbReference>
<dbReference type="Proteomes" id="UP000221734">
    <property type="component" value="Chromosome Kuenenia_stuttgartiensis_MBR1"/>
</dbReference>
<feature type="coiled-coil region" evidence="1">
    <location>
        <begin position="32"/>
        <end position="74"/>
    </location>
</feature>